<protein>
    <submittedName>
        <fullName evidence="1">TIGR04197 family type VII secretion effector</fullName>
    </submittedName>
</protein>
<reference evidence="1 2" key="1">
    <citation type="journal article" date="2021" name="Int. J. Syst. Evol. Microbiol.">
        <title>Streptococcus vicugnae sp. nov., isolated from faeces of alpacas (Vicugna pacos) and cattle (Bos taurus), Streptococcus zalophi sp. nov., and Streptococcus pacificus sp. nov., isolated from respiratory tract of California sea lions (Zalophus californianus).</title>
        <authorList>
            <person name="Volokhov D.V."/>
            <person name="Zagorodnyaya T.A."/>
            <person name="Shen Z."/>
            <person name="Blom J."/>
            <person name="Furtak V.A."/>
            <person name="Eisenberg T."/>
            <person name="Fan P."/>
            <person name="Jeong K.C."/>
            <person name="Gao Y."/>
            <person name="Zhang S."/>
            <person name="Amselle M."/>
        </authorList>
    </citation>
    <scope>NUCLEOTIDE SEQUENCE [LARGE SCALE GENOMIC DNA]</scope>
    <source>
        <strain evidence="1 2">CSL7591</strain>
    </source>
</reference>
<evidence type="ECO:0000313" key="2">
    <source>
        <dbReference type="Proteomes" id="UP000653045"/>
    </source>
</evidence>
<evidence type="ECO:0000313" key="1">
    <source>
        <dbReference type="EMBL" id="MBJ8326123.1"/>
    </source>
</evidence>
<organism evidence="1 2">
    <name type="scientific">Streptococcus pacificus</name>
    <dbReference type="NCBI Taxonomy" id="2740577"/>
    <lineage>
        <taxon>Bacteria</taxon>
        <taxon>Bacillati</taxon>
        <taxon>Bacillota</taxon>
        <taxon>Bacilli</taxon>
        <taxon>Lactobacillales</taxon>
        <taxon>Streptococcaceae</taxon>
        <taxon>Streptococcus</taxon>
    </lineage>
</organism>
<proteinExistence type="predicted"/>
<dbReference type="NCBIfam" id="TIGR04197">
    <property type="entry name" value="T7SS_SACOL2603"/>
    <property type="match status" value="1"/>
</dbReference>
<dbReference type="RefSeq" id="WP_199575772.1">
    <property type="nucleotide sequence ID" value="NZ_JAENBO010000004.1"/>
</dbReference>
<dbReference type="InterPro" id="IPR021477">
    <property type="entry name" value="TVIIS_effector_SACOL2603_fam"/>
</dbReference>
<dbReference type="EMBL" id="JAENBO010000004">
    <property type="protein sequence ID" value="MBJ8326123.1"/>
    <property type="molecule type" value="Genomic_DNA"/>
</dbReference>
<keyword evidence="2" id="KW-1185">Reference proteome</keyword>
<accession>A0ABS0ZJE6</accession>
<gene>
    <name evidence="1" type="ORF">JHK62_05500</name>
</gene>
<dbReference type="Proteomes" id="UP000653045">
    <property type="component" value="Unassembled WGS sequence"/>
</dbReference>
<name>A0ABS0ZJE6_9STRE</name>
<sequence length="91" mass="10077">MTQIISNQERVEEHQHTIGNALSQLSTTSSPVKDTLSTVKGNEKAHVVIDKAQNLAKEVQSAIIGATDQLQFIANQFKENDDKNARRFGEN</sequence>
<comment type="caution">
    <text evidence="1">The sequence shown here is derived from an EMBL/GenBank/DDBJ whole genome shotgun (WGS) entry which is preliminary data.</text>
</comment>